<feature type="transmembrane region" description="Helical" evidence="1">
    <location>
        <begin position="6"/>
        <end position="23"/>
    </location>
</feature>
<sequence>MNIFVRIILILRIAVYMLIPLLYQTNRAYYGKILAQLAQLVDAGHVKPLLDTQTFHFSEVGAAHQRAESGNAIGKVVLRQF</sequence>
<dbReference type="AlphaFoldDB" id="A0A7C3KI61"/>
<proteinExistence type="predicted"/>
<gene>
    <name evidence="2" type="ORF">ENR64_25095</name>
</gene>
<keyword evidence="1" id="KW-1133">Transmembrane helix</keyword>
<evidence type="ECO:0008006" key="3">
    <source>
        <dbReference type="Google" id="ProtNLM"/>
    </source>
</evidence>
<dbReference type="EMBL" id="DSRU01000354">
    <property type="protein sequence ID" value="HFN00971.1"/>
    <property type="molecule type" value="Genomic_DNA"/>
</dbReference>
<name>A0A7C3KI61_9CYAN</name>
<evidence type="ECO:0000256" key="1">
    <source>
        <dbReference type="SAM" id="Phobius"/>
    </source>
</evidence>
<dbReference type="Gene3D" id="3.90.180.10">
    <property type="entry name" value="Medium-chain alcohol dehydrogenases, catalytic domain"/>
    <property type="match status" value="1"/>
</dbReference>
<organism evidence="2">
    <name type="scientific">Oscillatoriales cyanobacterium SpSt-418</name>
    <dbReference type="NCBI Taxonomy" id="2282169"/>
    <lineage>
        <taxon>Bacteria</taxon>
        <taxon>Bacillati</taxon>
        <taxon>Cyanobacteriota</taxon>
        <taxon>Cyanophyceae</taxon>
        <taxon>Oscillatoriophycideae</taxon>
        <taxon>Oscillatoriales</taxon>
    </lineage>
</organism>
<comment type="caution">
    <text evidence="2">The sequence shown here is derived from an EMBL/GenBank/DDBJ whole genome shotgun (WGS) entry which is preliminary data.</text>
</comment>
<reference evidence="2" key="1">
    <citation type="journal article" date="2020" name="mSystems">
        <title>Genome- and Community-Level Interaction Insights into Carbon Utilization and Element Cycling Functions of Hydrothermarchaeota in Hydrothermal Sediment.</title>
        <authorList>
            <person name="Zhou Z."/>
            <person name="Liu Y."/>
            <person name="Xu W."/>
            <person name="Pan J."/>
            <person name="Luo Z.H."/>
            <person name="Li M."/>
        </authorList>
    </citation>
    <scope>NUCLEOTIDE SEQUENCE [LARGE SCALE GENOMIC DNA]</scope>
    <source>
        <strain evidence="2">SpSt-418</strain>
    </source>
</reference>
<keyword evidence="1" id="KW-0812">Transmembrane</keyword>
<accession>A0A7C3KI61</accession>
<protein>
    <recommendedName>
        <fullName evidence="3">Zinc-binding alcohol dehydrogenase family protein</fullName>
    </recommendedName>
</protein>
<dbReference type="Pfam" id="PF13602">
    <property type="entry name" value="ADH_zinc_N_2"/>
    <property type="match status" value="1"/>
</dbReference>
<evidence type="ECO:0000313" key="2">
    <source>
        <dbReference type="EMBL" id="HFN00971.1"/>
    </source>
</evidence>
<keyword evidence="1" id="KW-0472">Membrane</keyword>